<evidence type="ECO:0000313" key="3">
    <source>
        <dbReference type="EMBL" id="CBK79340.1"/>
    </source>
</evidence>
<organism evidence="3 4">
    <name type="scientific">Coprococcus catus GD/7</name>
    <dbReference type="NCBI Taxonomy" id="717962"/>
    <lineage>
        <taxon>Bacteria</taxon>
        <taxon>Bacillati</taxon>
        <taxon>Bacillota</taxon>
        <taxon>Clostridia</taxon>
        <taxon>Lachnospirales</taxon>
        <taxon>Lachnospiraceae</taxon>
        <taxon>Coprococcus</taxon>
    </lineage>
</organism>
<reference evidence="3 4" key="2">
    <citation type="submission" date="2010-03" db="EMBL/GenBank/DDBJ databases">
        <authorList>
            <person name="Pajon A."/>
        </authorList>
    </citation>
    <scope>NUCLEOTIDE SEQUENCE [LARGE SCALE GENOMIC DNA]</scope>
    <source>
        <strain evidence="3 4">GD/7</strain>
    </source>
</reference>
<feature type="domain" description="DUF1972" evidence="2">
    <location>
        <begin position="8"/>
        <end position="212"/>
    </location>
</feature>
<evidence type="ECO:0000259" key="2">
    <source>
        <dbReference type="Pfam" id="PF09314"/>
    </source>
</evidence>
<dbReference type="PANTHER" id="PTHR46401">
    <property type="entry name" value="GLYCOSYLTRANSFERASE WBBK-RELATED"/>
    <property type="match status" value="1"/>
</dbReference>
<dbReference type="Proteomes" id="UP000008798">
    <property type="component" value="Chromosome"/>
</dbReference>
<dbReference type="Pfam" id="PF09314">
    <property type="entry name" value="DUF1972"/>
    <property type="match status" value="1"/>
</dbReference>
<dbReference type="CAZy" id="GT4">
    <property type="family name" value="Glycosyltransferase Family 4"/>
</dbReference>
<dbReference type="PANTHER" id="PTHR46401:SF2">
    <property type="entry name" value="GLYCOSYLTRANSFERASE WBBK-RELATED"/>
    <property type="match status" value="1"/>
</dbReference>
<dbReference type="KEGG" id="cct:CC1_04070"/>
<gene>
    <name evidence="3" type="ORF">CC1_04070</name>
</gene>
<dbReference type="RefSeq" id="WP_015512936.1">
    <property type="nucleotide sequence ID" value="NC_021009.1"/>
</dbReference>
<reference evidence="3 4" key="1">
    <citation type="submission" date="2010-03" db="EMBL/GenBank/DDBJ databases">
        <title>The genome sequence of Coprococcus catus GD/7.</title>
        <authorList>
            <consortium name="metaHIT consortium -- http://www.metahit.eu/"/>
            <person name="Pajon A."/>
            <person name="Turner K."/>
            <person name="Parkhill J."/>
            <person name="Duncan S."/>
            <person name="Flint H."/>
        </authorList>
    </citation>
    <scope>NUCLEOTIDE SEQUENCE [LARGE SCALE GENOMIC DNA]</scope>
    <source>
        <strain evidence="3 4">GD/7</strain>
    </source>
</reference>
<proteinExistence type="predicted"/>
<dbReference type="EMBL" id="FP929038">
    <property type="protein sequence ID" value="CBK79340.1"/>
    <property type="molecule type" value="Genomic_DNA"/>
</dbReference>
<dbReference type="GO" id="GO:0009103">
    <property type="term" value="P:lipopolysaccharide biosynthetic process"/>
    <property type="evidence" value="ECO:0007669"/>
    <property type="project" value="TreeGrafter"/>
</dbReference>
<dbReference type="STRING" id="717962.CC1_04070"/>
<dbReference type="Gene3D" id="3.40.50.2000">
    <property type="entry name" value="Glycogen Phosphorylase B"/>
    <property type="match status" value="2"/>
</dbReference>
<dbReference type="AlphaFoldDB" id="D4J4R9"/>
<sequence>MQQKNKIQHVYLIGAKSLGAYGGYETFTYKLTEYHQNNLNIKYHVACKANGDGAMDETKFEGVTKINDYEFEFHNAHCFKINIPQIGAAQAIYYDVAALKICCEHIKKNHIQHPIVYIMACRIGPFAGHYYRKIHKLGGIVYLNPDGHEWMREKWSAPVRKYWKISEQMMVKYCDLAICDSVNIEKYIHKCYDGKGIAGRNPKTTFIAYGADLTLSKLTDDDKKLVNWYKEKKLAPKNYYLVVGRFVPENSFEVMIREFMKSHSHKDFAIITNVNDKFLNELEEKLHFRSDKRIKFVGTVYDQELLKKIRENAYAYFHGHTVGGTNPSLIEALGSTDLNLLVDVVFNREVAEDCALYWSRDNGALAKLIDQADELSADEITKLGQMAKKRVSQEYTWNKICGQYEKVFVNIDK</sequence>
<name>D4J4R9_9FIRM</name>
<evidence type="ECO:0000256" key="1">
    <source>
        <dbReference type="ARBA" id="ARBA00022679"/>
    </source>
</evidence>
<protein>
    <submittedName>
        <fullName evidence="3">Glycosyltransferase</fullName>
    </submittedName>
</protein>
<keyword evidence="1 3" id="KW-0808">Transferase</keyword>
<accession>D4J4R9</accession>
<dbReference type="SUPFAM" id="SSF53756">
    <property type="entry name" value="UDP-Glycosyltransferase/glycogen phosphorylase"/>
    <property type="match status" value="1"/>
</dbReference>
<dbReference type="PATRIC" id="fig|717962.3.peg.219"/>
<dbReference type="GO" id="GO:0016757">
    <property type="term" value="F:glycosyltransferase activity"/>
    <property type="evidence" value="ECO:0007669"/>
    <property type="project" value="TreeGrafter"/>
</dbReference>
<dbReference type="NCBIfam" id="NF046071">
    <property type="entry name" value="B1-4RhmsylTfaseCps2T"/>
    <property type="match status" value="1"/>
</dbReference>
<evidence type="ECO:0000313" key="4">
    <source>
        <dbReference type="Proteomes" id="UP000008798"/>
    </source>
</evidence>
<dbReference type="HOGENOM" id="CLU_009583_3_0_9"/>
<dbReference type="InterPro" id="IPR015393">
    <property type="entry name" value="DUF1972"/>
</dbReference>